<reference evidence="2 3" key="1">
    <citation type="submission" date="2021-06" db="EMBL/GenBank/DDBJ databases">
        <title>Actinoplanes lichenicola sp. nov., and Actinoplanes ovalisporus sp. nov., isolated from lichen in Thailand.</title>
        <authorList>
            <person name="Saeng-In P."/>
            <person name="Kanchanasin P."/>
            <person name="Yuki M."/>
            <person name="Kudo T."/>
            <person name="Ohkuma M."/>
            <person name="Phongsopitanun W."/>
            <person name="Tanasupawat S."/>
        </authorList>
    </citation>
    <scope>NUCLEOTIDE SEQUENCE [LARGE SCALE GENOMIC DNA]</scope>
    <source>
        <strain evidence="2 3">NBRC 110975</strain>
    </source>
</reference>
<dbReference type="EMBL" id="JAHKKG010000001">
    <property type="protein sequence ID" value="MBU2662755.1"/>
    <property type="molecule type" value="Genomic_DNA"/>
</dbReference>
<dbReference type="InterPro" id="IPR029058">
    <property type="entry name" value="AB_hydrolase_fold"/>
</dbReference>
<organism evidence="2 3">
    <name type="scientific">Paractinoplanes bogorensis</name>
    <dbReference type="NCBI Taxonomy" id="1610840"/>
    <lineage>
        <taxon>Bacteria</taxon>
        <taxon>Bacillati</taxon>
        <taxon>Actinomycetota</taxon>
        <taxon>Actinomycetes</taxon>
        <taxon>Micromonosporales</taxon>
        <taxon>Micromonosporaceae</taxon>
        <taxon>Paractinoplanes</taxon>
    </lineage>
</organism>
<proteinExistence type="predicted"/>
<dbReference type="SUPFAM" id="SSF53474">
    <property type="entry name" value="alpha/beta-Hydrolases"/>
    <property type="match status" value="1"/>
</dbReference>
<keyword evidence="3" id="KW-1185">Reference proteome</keyword>
<protein>
    <submittedName>
        <fullName evidence="2">Alpha/beta hydrolase</fullName>
    </submittedName>
</protein>
<dbReference type="Gene3D" id="3.40.50.1820">
    <property type="entry name" value="alpha/beta hydrolase"/>
    <property type="match status" value="1"/>
</dbReference>
<dbReference type="GO" id="GO:0016787">
    <property type="term" value="F:hydrolase activity"/>
    <property type="evidence" value="ECO:0007669"/>
    <property type="project" value="UniProtKB-KW"/>
</dbReference>
<feature type="domain" description="AB hydrolase-1" evidence="1">
    <location>
        <begin position="24"/>
        <end position="274"/>
    </location>
</feature>
<dbReference type="PANTHER" id="PTHR45763:SF46">
    <property type="entry name" value="AB HYDROLASE-1 DOMAIN-CONTAINING PROTEIN"/>
    <property type="match status" value="1"/>
</dbReference>
<accession>A0ABS5YH81</accession>
<dbReference type="Proteomes" id="UP001519654">
    <property type="component" value="Unassembled WGS sequence"/>
</dbReference>
<dbReference type="InterPro" id="IPR000073">
    <property type="entry name" value="AB_hydrolase_1"/>
</dbReference>
<dbReference type="PANTHER" id="PTHR45763">
    <property type="entry name" value="HYDROLASE, ALPHA/BETA FOLD FAMILY PROTEIN, EXPRESSED-RELATED"/>
    <property type="match status" value="1"/>
</dbReference>
<evidence type="ECO:0000259" key="1">
    <source>
        <dbReference type="Pfam" id="PF00561"/>
    </source>
</evidence>
<dbReference type="Pfam" id="PF00561">
    <property type="entry name" value="Abhydrolase_1"/>
    <property type="match status" value="1"/>
</dbReference>
<evidence type="ECO:0000313" key="2">
    <source>
        <dbReference type="EMBL" id="MBU2662755.1"/>
    </source>
</evidence>
<keyword evidence="2" id="KW-0378">Hydrolase</keyword>
<gene>
    <name evidence="2" type="ORF">KOI35_04470</name>
</gene>
<dbReference type="RefSeq" id="WP_215784670.1">
    <property type="nucleotide sequence ID" value="NZ_JAHKKG010000001.1"/>
</dbReference>
<name>A0ABS5YH81_9ACTN</name>
<evidence type="ECO:0000313" key="3">
    <source>
        <dbReference type="Proteomes" id="UP001519654"/>
    </source>
</evidence>
<comment type="caution">
    <text evidence="2">The sequence shown here is derived from an EMBL/GenBank/DDBJ whole genome shotgun (WGS) entry which is preliminary data.</text>
</comment>
<sequence length="290" mass="30138">MERLVLPDGRTLEYLVDGPPGGLPLVLHHGTPSGAVRYAPIFDSALRHGLRIVLASRPGYGGSSPHPGRRVSDVAADTAALLDGLEAAHFVTVGWSGGGPHALACAALLPGRCAGAATIGGVAPYSAPGLDWLDGMGAENVAEFEAAAAGVASLDAFLTGIADPLARITAPDVIEAYGDLLSEVDKRALTDGLDDYLAESTRYSVSAGIAGWREDDLAFLADWGFPLTDIRVPLAIWQGEQDRMVPPAHGHWLAGHIPGAEVHLLPDEGHLSLIAGIDTIVENLLAHVTV</sequence>